<protein>
    <submittedName>
        <fullName evidence="1">Uncharacterized protein</fullName>
    </submittedName>
</protein>
<reference evidence="1 2" key="1">
    <citation type="submission" date="2018-08" db="EMBL/GenBank/DDBJ databases">
        <title>Genomic investigation of the strawberry pathogen Phytophthora fragariae indicates pathogenicity is determined by transcriptional variation in three key races.</title>
        <authorList>
            <person name="Adams T.M."/>
            <person name="Armitage A.D."/>
            <person name="Sobczyk M.K."/>
            <person name="Bates H.J."/>
            <person name="Dunwell J.M."/>
            <person name="Nellist C.F."/>
            <person name="Harrison R.J."/>
        </authorList>
    </citation>
    <scope>NUCLEOTIDE SEQUENCE [LARGE SCALE GENOMIC DNA]</scope>
    <source>
        <strain evidence="1 2">SCRP333</strain>
    </source>
</reference>
<name>A0A6A4AVU7_9STRA</name>
<evidence type="ECO:0000313" key="1">
    <source>
        <dbReference type="EMBL" id="KAE9262213.1"/>
    </source>
</evidence>
<sequence>MIAVLKQQLAESCQRTPCLVLGHDVEEDADKQVLGMVNPKHLVDEPGRRRPGKS</sequence>
<organism evidence="1 2">
    <name type="scientific">Phytophthora rubi</name>
    <dbReference type="NCBI Taxonomy" id="129364"/>
    <lineage>
        <taxon>Eukaryota</taxon>
        <taxon>Sar</taxon>
        <taxon>Stramenopiles</taxon>
        <taxon>Oomycota</taxon>
        <taxon>Peronosporomycetes</taxon>
        <taxon>Peronosporales</taxon>
        <taxon>Peronosporaceae</taxon>
        <taxon>Phytophthora</taxon>
    </lineage>
</organism>
<keyword evidence="2" id="KW-1185">Reference proteome</keyword>
<gene>
    <name evidence="1" type="ORF">PR003_g33622</name>
</gene>
<proteinExistence type="predicted"/>
<dbReference type="AlphaFoldDB" id="A0A6A4AVU7"/>
<evidence type="ECO:0000313" key="2">
    <source>
        <dbReference type="Proteomes" id="UP000434957"/>
    </source>
</evidence>
<accession>A0A6A4AVU7</accession>
<dbReference type="EMBL" id="QXFT01009771">
    <property type="protein sequence ID" value="KAE9262213.1"/>
    <property type="molecule type" value="Genomic_DNA"/>
</dbReference>
<dbReference type="Proteomes" id="UP000434957">
    <property type="component" value="Unassembled WGS sequence"/>
</dbReference>
<comment type="caution">
    <text evidence="1">The sequence shown here is derived from an EMBL/GenBank/DDBJ whole genome shotgun (WGS) entry which is preliminary data.</text>
</comment>